<protein>
    <submittedName>
        <fullName evidence="1">Uncharacterized protein</fullName>
    </submittedName>
</protein>
<dbReference type="AlphaFoldDB" id="A0A381UGI8"/>
<proteinExistence type="predicted"/>
<evidence type="ECO:0000313" key="1">
    <source>
        <dbReference type="EMBL" id="SVA27316.1"/>
    </source>
</evidence>
<gene>
    <name evidence="1" type="ORF">METZ01_LOCUS80170</name>
</gene>
<name>A0A381UGI8_9ZZZZ</name>
<accession>A0A381UGI8</accession>
<organism evidence="1">
    <name type="scientific">marine metagenome</name>
    <dbReference type="NCBI Taxonomy" id="408172"/>
    <lineage>
        <taxon>unclassified sequences</taxon>
        <taxon>metagenomes</taxon>
        <taxon>ecological metagenomes</taxon>
    </lineage>
</organism>
<reference evidence="1" key="1">
    <citation type="submission" date="2018-05" db="EMBL/GenBank/DDBJ databases">
        <authorList>
            <person name="Lanie J.A."/>
            <person name="Ng W.-L."/>
            <person name="Kazmierczak K.M."/>
            <person name="Andrzejewski T.M."/>
            <person name="Davidsen T.M."/>
            <person name="Wayne K.J."/>
            <person name="Tettelin H."/>
            <person name="Glass J.I."/>
            <person name="Rusch D."/>
            <person name="Podicherti R."/>
            <person name="Tsui H.-C.T."/>
            <person name="Winkler M.E."/>
        </authorList>
    </citation>
    <scope>NUCLEOTIDE SEQUENCE</scope>
</reference>
<sequence>MSQNSSLNPPERFLLIRTDRIGDTILTLIPAAVLLRQI</sequence>
<dbReference type="EMBL" id="UINC01006403">
    <property type="protein sequence ID" value="SVA27316.1"/>
    <property type="molecule type" value="Genomic_DNA"/>
</dbReference>